<reference evidence="4 5" key="1">
    <citation type="journal article" date="2014" name="Genome Announc.">
        <title>Complete Genome Sequence of the Model Rhizosphere Strain Azospirillum brasilense Az39, Successfully Applied in Agriculture.</title>
        <authorList>
            <person name="Rivera D."/>
            <person name="Revale S."/>
            <person name="Molina R."/>
            <person name="Gualpa J."/>
            <person name="Puente M."/>
            <person name="Maroniche G."/>
            <person name="Paris G."/>
            <person name="Baker D."/>
            <person name="Clavijo B."/>
            <person name="McLay K."/>
            <person name="Spaepen S."/>
            <person name="Perticari A."/>
            <person name="Vazquez M."/>
            <person name="Wisniewski-Dye F."/>
            <person name="Watkins C."/>
            <person name="Martinez-Abarca F."/>
            <person name="Vanderleyden J."/>
            <person name="Cassan F."/>
        </authorList>
    </citation>
    <scope>NUCLEOTIDE SEQUENCE [LARGE SCALE GENOMIC DNA]</scope>
    <source>
        <strain evidence="4 5">Az39</strain>
        <plasmid evidence="4">AbAZ39_p2</plasmid>
    </source>
</reference>
<feature type="domain" description="Mandelate racemase/muconate lactonizing enzyme C-terminal" evidence="3">
    <location>
        <begin position="134"/>
        <end position="240"/>
    </location>
</feature>
<evidence type="ECO:0000313" key="5">
    <source>
        <dbReference type="Proteomes" id="UP000027186"/>
    </source>
</evidence>
<dbReference type="KEGG" id="abq:ABAZ39_25895"/>
<evidence type="ECO:0000256" key="1">
    <source>
        <dbReference type="ARBA" id="ARBA00023239"/>
    </source>
</evidence>
<evidence type="ECO:0000259" key="3">
    <source>
        <dbReference type="SMART" id="SM00922"/>
    </source>
</evidence>
<sequence>MKIARVESFFFNPGRAKNLLFVRIETESGIYGWGEGYVTAAKEKVVAAYVDAIAPLLIGREIWNIRQLAQTLLDDFSIRRTSVDFLCALSAVEIASWDIVGKRAGLPVHKLLGGAVREKIRVYANGWWFGASSIDDTANRAAAVVAQGYDALKWDPIPGPWRNYVDPKDLDHAVENVRAVREAVGPNVELLIDGHRRLSPNHAIRLIERLREFGIAWYEEPCPPENLDLTAEVRRTTNVPIVSGEALYTKEQYLPLFEKRAADIINPDISAVGGILAMLDIAALAQPHSIAVSPHNFNSPIVGLAATVHLSALVTNFTIAELFVNLVEPTRELALQGLTIADGYVDIPETPGLGVDLDVEVLRRHPYQPLSGKGLRDHRDEFPRRGPPSTFKIAATA</sequence>
<protein>
    <submittedName>
        <fullName evidence="4">Mandelate racemase</fullName>
    </submittedName>
</protein>
<proteinExistence type="predicted"/>
<dbReference type="Pfam" id="PF02746">
    <property type="entry name" value="MR_MLE_N"/>
    <property type="match status" value="1"/>
</dbReference>
<dbReference type="AlphaFoldDB" id="A0A060DRJ2"/>
<dbReference type="RefSeq" id="WP_040136769.1">
    <property type="nucleotide sequence ID" value="NZ_CP007795.1"/>
</dbReference>
<dbReference type="GO" id="GO:0016829">
    <property type="term" value="F:lyase activity"/>
    <property type="evidence" value="ECO:0007669"/>
    <property type="project" value="UniProtKB-KW"/>
</dbReference>
<evidence type="ECO:0000313" key="4">
    <source>
        <dbReference type="EMBL" id="AIB15330.1"/>
    </source>
</evidence>
<evidence type="ECO:0000256" key="2">
    <source>
        <dbReference type="SAM" id="MobiDB-lite"/>
    </source>
</evidence>
<keyword evidence="1" id="KW-0456">Lyase</keyword>
<dbReference type="PANTHER" id="PTHR48080">
    <property type="entry name" value="D-GALACTONATE DEHYDRATASE-RELATED"/>
    <property type="match status" value="1"/>
</dbReference>
<feature type="compositionally biased region" description="Basic and acidic residues" evidence="2">
    <location>
        <begin position="374"/>
        <end position="384"/>
    </location>
</feature>
<organism evidence="4 5">
    <name type="scientific">Azospirillum argentinense</name>
    <dbReference type="NCBI Taxonomy" id="2970906"/>
    <lineage>
        <taxon>Bacteria</taxon>
        <taxon>Pseudomonadati</taxon>
        <taxon>Pseudomonadota</taxon>
        <taxon>Alphaproteobacteria</taxon>
        <taxon>Rhodospirillales</taxon>
        <taxon>Azospirillaceae</taxon>
        <taxon>Azospirillum</taxon>
    </lineage>
</organism>
<dbReference type="SUPFAM" id="SSF54826">
    <property type="entry name" value="Enolase N-terminal domain-like"/>
    <property type="match status" value="1"/>
</dbReference>
<dbReference type="SUPFAM" id="SSF51604">
    <property type="entry name" value="Enolase C-terminal domain-like"/>
    <property type="match status" value="1"/>
</dbReference>
<dbReference type="Proteomes" id="UP000027186">
    <property type="component" value="Plasmid AbAZ39_p2"/>
</dbReference>
<dbReference type="InterPro" id="IPR013341">
    <property type="entry name" value="Mandelate_racemase_N_dom"/>
</dbReference>
<keyword evidence="4" id="KW-0614">Plasmid</keyword>
<dbReference type="SFLD" id="SFLDG00179">
    <property type="entry name" value="mandelate_racemase"/>
    <property type="match status" value="1"/>
</dbReference>
<dbReference type="InterPro" id="IPR013342">
    <property type="entry name" value="Mandelate_racemase_C"/>
</dbReference>
<dbReference type="Pfam" id="PF13378">
    <property type="entry name" value="MR_MLE_C"/>
    <property type="match status" value="1"/>
</dbReference>
<dbReference type="InterPro" id="IPR029017">
    <property type="entry name" value="Enolase-like_N"/>
</dbReference>
<gene>
    <name evidence="4" type="ORF">ABAZ39_25895</name>
</gene>
<dbReference type="SMART" id="SM00922">
    <property type="entry name" value="MR_MLE"/>
    <property type="match status" value="1"/>
</dbReference>
<name>A0A060DRJ2_9PROT</name>
<accession>A0A060DRJ2</accession>
<feature type="region of interest" description="Disordered" evidence="2">
    <location>
        <begin position="370"/>
        <end position="397"/>
    </location>
</feature>
<dbReference type="EMBL" id="CP007795">
    <property type="protein sequence ID" value="AIB15330.1"/>
    <property type="molecule type" value="Genomic_DNA"/>
</dbReference>
<dbReference type="InterPro" id="IPR036849">
    <property type="entry name" value="Enolase-like_C_sf"/>
</dbReference>
<dbReference type="InterPro" id="IPR029065">
    <property type="entry name" value="Enolase_C-like"/>
</dbReference>
<dbReference type="Gene3D" id="3.20.20.120">
    <property type="entry name" value="Enolase-like C-terminal domain"/>
    <property type="match status" value="1"/>
</dbReference>
<dbReference type="InterPro" id="IPR034593">
    <property type="entry name" value="DgoD-like"/>
</dbReference>
<geneLocation type="plasmid" evidence="4 5">
    <name>AbAZ39_p2</name>
</geneLocation>
<dbReference type="CDD" id="cd03316">
    <property type="entry name" value="MR_like"/>
    <property type="match status" value="1"/>
</dbReference>
<dbReference type="Gene3D" id="3.30.390.10">
    <property type="entry name" value="Enolase-like, N-terminal domain"/>
    <property type="match status" value="1"/>
</dbReference>
<dbReference type="SFLD" id="SFLDS00001">
    <property type="entry name" value="Enolase"/>
    <property type="match status" value="1"/>
</dbReference>
<dbReference type="PANTHER" id="PTHR48080:SF2">
    <property type="entry name" value="D-GALACTONATE DEHYDRATASE"/>
    <property type="match status" value="1"/>
</dbReference>